<dbReference type="SUPFAM" id="SSF161266">
    <property type="entry name" value="Gam-like"/>
    <property type="match status" value="1"/>
</dbReference>
<gene>
    <name evidence="1" type="ORF">KM92DES2_12288</name>
</gene>
<dbReference type="GO" id="GO:0042262">
    <property type="term" value="P:DNA protection"/>
    <property type="evidence" value="ECO:0007669"/>
    <property type="project" value="InterPro"/>
</dbReference>
<protein>
    <recommendedName>
        <fullName evidence="2">Host-nuclease inhibitor protein Gam</fullName>
    </recommendedName>
</protein>
<proteinExistence type="predicted"/>
<dbReference type="Gene3D" id="1.20.5.170">
    <property type="match status" value="1"/>
</dbReference>
<organism evidence="1">
    <name type="scientific">uncultured Desulfovibrio sp</name>
    <dbReference type="NCBI Taxonomy" id="167968"/>
    <lineage>
        <taxon>Bacteria</taxon>
        <taxon>Pseudomonadati</taxon>
        <taxon>Thermodesulfobacteriota</taxon>
        <taxon>Desulfovibrionia</taxon>
        <taxon>Desulfovibrionales</taxon>
        <taxon>Desulfovibrionaceae</taxon>
        <taxon>Desulfovibrio</taxon>
        <taxon>environmental samples</taxon>
    </lineage>
</organism>
<name>A0A212K663_9BACT</name>
<accession>A0A212K663</accession>
<dbReference type="AlphaFoldDB" id="A0A212K663"/>
<evidence type="ECO:0008006" key="2">
    <source>
        <dbReference type="Google" id="ProtNLM"/>
    </source>
</evidence>
<dbReference type="RefSeq" id="WP_296936406.1">
    <property type="nucleotide sequence ID" value="NZ_LT598928.1"/>
</dbReference>
<dbReference type="Pfam" id="PF07352">
    <property type="entry name" value="Phage_Mu_Gam"/>
    <property type="match status" value="1"/>
</dbReference>
<dbReference type="GO" id="GO:0003690">
    <property type="term" value="F:double-stranded DNA binding"/>
    <property type="evidence" value="ECO:0007669"/>
    <property type="project" value="InterPro"/>
</dbReference>
<reference evidence="1" key="1">
    <citation type="submission" date="2016-04" db="EMBL/GenBank/DDBJ databases">
        <authorList>
            <person name="Evans L.H."/>
            <person name="Alamgir A."/>
            <person name="Owens N."/>
            <person name="Weber N.D."/>
            <person name="Virtaneva K."/>
            <person name="Barbian K."/>
            <person name="Babar A."/>
            <person name="Rosenke K."/>
        </authorList>
    </citation>
    <scope>NUCLEOTIDE SEQUENCE</scope>
    <source>
        <strain evidence="1">92-2</strain>
    </source>
</reference>
<dbReference type="InterPro" id="IPR009951">
    <property type="entry name" value="Host-nuc_inhib_Gam"/>
</dbReference>
<evidence type="ECO:0000313" key="1">
    <source>
        <dbReference type="EMBL" id="SBW07097.1"/>
    </source>
</evidence>
<sequence>MARIKPDPHIVADRAQAEGALAEMAALDRKLSGIEAEMQEKIDSAKAQASQLSTPLLARRKELADAVAVYAKLNKQELFSKGKSLDLGFGVMGFRASTKVVQVSGVSAEMTLARMRQYNFAEGIRIKEEINKDAALGWPDERLELVGLRRQQSNSFFIEIKKDAVPADA</sequence>
<dbReference type="EMBL" id="FLUP01000001">
    <property type="protein sequence ID" value="SBW07097.1"/>
    <property type="molecule type" value="Genomic_DNA"/>
</dbReference>